<organism evidence="8">
    <name type="scientific">marine metagenome</name>
    <dbReference type="NCBI Taxonomy" id="408172"/>
    <lineage>
        <taxon>unclassified sequences</taxon>
        <taxon>metagenomes</taxon>
        <taxon>ecological metagenomes</taxon>
    </lineage>
</organism>
<evidence type="ECO:0000256" key="1">
    <source>
        <dbReference type="ARBA" id="ARBA00004651"/>
    </source>
</evidence>
<keyword evidence="4 7" id="KW-0812">Transmembrane</keyword>
<dbReference type="InterPro" id="IPR000715">
    <property type="entry name" value="Glycosyl_transferase_4"/>
</dbReference>
<dbReference type="Pfam" id="PF00953">
    <property type="entry name" value="Glycos_transf_4"/>
    <property type="match status" value="1"/>
</dbReference>
<keyword evidence="6 7" id="KW-0472">Membrane</keyword>
<evidence type="ECO:0000256" key="7">
    <source>
        <dbReference type="SAM" id="Phobius"/>
    </source>
</evidence>
<dbReference type="GO" id="GO:0071555">
    <property type="term" value="P:cell wall organization"/>
    <property type="evidence" value="ECO:0007669"/>
    <property type="project" value="TreeGrafter"/>
</dbReference>
<protein>
    <submittedName>
        <fullName evidence="8">Uncharacterized protein</fullName>
    </submittedName>
</protein>
<dbReference type="GO" id="GO:0009103">
    <property type="term" value="P:lipopolysaccharide biosynthetic process"/>
    <property type="evidence" value="ECO:0007669"/>
    <property type="project" value="TreeGrafter"/>
</dbReference>
<feature type="transmembrane region" description="Helical" evidence="7">
    <location>
        <begin position="112"/>
        <end position="132"/>
    </location>
</feature>
<feature type="non-terminal residue" evidence="8">
    <location>
        <position position="1"/>
    </location>
</feature>
<name>A0A382FUN9_9ZZZZ</name>
<feature type="transmembrane region" description="Helical" evidence="7">
    <location>
        <begin position="6"/>
        <end position="29"/>
    </location>
</feature>
<dbReference type="PANTHER" id="PTHR22926:SF3">
    <property type="entry name" value="UNDECAPRENYL-PHOSPHATE ALPHA-N-ACETYLGLUCOSAMINYL 1-PHOSPHATE TRANSFERASE"/>
    <property type="match status" value="1"/>
</dbReference>
<comment type="subcellular location">
    <subcellularLocation>
        <location evidence="1">Cell membrane</location>
        <topology evidence="1">Multi-pass membrane protein</topology>
    </subcellularLocation>
</comment>
<dbReference type="AlphaFoldDB" id="A0A382FUN9"/>
<keyword evidence="5 7" id="KW-1133">Transmembrane helix</keyword>
<evidence type="ECO:0000256" key="3">
    <source>
        <dbReference type="ARBA" id="ARBA00022679"/>
    </source>
</evidence>
<dbReference type="PANTHER" id="PTHR22926">
    <property type="entry name" value="PHOSPHO-N-ACETYLMURAMOYL-PENTAPEPTIDE-TRANSFERASE"/>
    <property type="match status" value="1"/>
</dbReference>
<evidence type="ECO:0000313" key="8">
    <source>
        <dbReference type="EMBL" id="SVB65973.1"/>
    </source>
</evidence>
<feature type="transmembrane region" description="Helical" evidence="7">
    <location>
        <begin position="297"/>
        <end position="316"/>
    </location>
</feature>
<evidence type="ECO:0000256" key="6">
    <source>
        <dbReference type="ARBA" id="ARBA00023136"/>
    </source>
</evidence>
<evidence type="ECO:0000256" key="4">
    <source>
        <dbReference type="ARBA" id="ARBA00022692"/>
    </source>
</evidence>
<evidence type="ECO:0000256" key="5">
    <source>
        <dbReference type="ARBA" id="ARBA00022989"/>
    </source>
</evidence>
<dbReference type="GO" id="GO:0016780">
    <property type="term" value="F:phosphotransferase activity, for other substituted phosphate groups"/>
    <property type="evidence" value="ECO:0007669"/>
    <property type="project" value="InterPro"/>
</dbReference>
<evidence type="ECO:0000256" key="2">
    <source>
        <dbReference type="ARBA" id="ARBA00022475"/>
    </source>
</evidence>
<reference evidence="8" key="1">
    <citation type="submission" date="2018-05" db="EMBL/GenBank/DDBJ databases">
        <authorList>
            <person name="Lanie J.A."/>
            <person name="Ng W.-L."/>
            <person name="Kazmierczak K.M."/>
            <person name="Andrzejewski T.M."/>
            <person name="Davidsen T.M."/>
            <person name="Wayne K.J."/>
            <person name="Tettelin H."/>
            <person name="Glass J.I."/>
            <person name="Rusch D."/>
            <person name="Podicherti R."/>
            <person name="Tsui H.-C.T."/>
            <person name="Winkler M.E."/>
        </authorList>
    </citation>
    <scope>NUCLEOTIDE SEQUENCE</scope>
</reference>
<gene>
    <name evidence="8" type="ORF">METZ01_LOCUS218827</name>
</gene>
<feature type="transmembrane region" description="Helical" evidence="7">
    <location>
        <begin position="194"/>
        <end position="211"/>
    </location>
</feature>
<accession>A0A382FUN9</accession>
<keyword evidence="2" id="KW-1003">Cell membrane</keyword>
<dbReference type="EMBL" id="UINC01051609">
    <property type="protein sequence ID" value="SVB65973.1"/>
    <property type="molecule type" value="Genomic_DNA"/>
</dbReference>
<feature type="transmembrane region" description="Helical" evidence="7">
    <location>
        <begin position="248"/>
        <end position="271"/>
    </location>
</feature>
<feature type="transmembrane region" description="Helical" evidence="7">
    <location>
        <begin position="218"/>
        <end position="236"/>
    </location>
</feature>
<feature type="transmembrane region" description="Helical" evidence="7">
    <location>
        <begin position="322"/>
        <end position="342"/>
    </location>
</feature>
<sequence length="348" mass="40175">VDKFNYNYWQLISVFTVVFFLSILLLYLYRRYTIKSNSFIAKPVTRSSHNISTPTGAGFIIAITYVVITLALLVIFDFQHTTKIIYFYIGALFATLYGFYDDLSDRGTLPKLIVQIILAGWLIFLFNEYLNYVIPFEAMIYRVITIFLLWFFLVWFSNAINFMDGIDGMLATGSLLILLSSSILMVLINVQSVNAFFLSILIPILLGFLYFNLSKSKLFLGDSGSLFLAYFLSFFVLETLSQKELNVWAWLILFSHFLTETTLTTILRIFLTKDWYRPHKSHAYQNLARILDNHLKVTLSSIFFHILWLLPLAYSATLMPNLGFALFLLASLPVIIITFLYGPLYSKD</sequence>
<feature type="transmembrane region" description="Helical" evidence="7">
    <location>
        <begin position="84"/>
        <end position="100"/>
    </location>
</feature>
<keyword evidence="3" id="KW-0808">Transferase</keyword>
<feature type="transmembrane region" description="Helical" evidence="7">
    <location>
        <begin position="168"/>
        <end position="188"/>
    </location>
</feature>
<proteinExistence type="predicted"/>
<feature type="transmembrane region" description="Helical" evidence="7">
    <location>
        <begin position="138"/>
        <end position="156"/>
    </location>
</feature>
<dbReference type="GO" id="GO:0005886">
    <property type="term" value="C:plasma membrane"/>
    <property type="evidence" value="ECO:0007669"/>
    <property type="project" value="UniProtKB-SubCell"/>
</dbReference>
<feature type="transmembrane region" description="Helical" evidence="7">
    <location>
        <begin position="56"/>
        <end position="78"/>
    </location>
</feature>
<dbReference type="GO" id="GO:0044038">
    <property type="term" value="P:cell wall macromolecule biosynthetic process"/>
    <property type="evidence" value="ECO:0007669"/>
    <property type="project" value="TreeGrafter"/>
</dbReference>